<evidence type="ECO:0000256" key="1">
    <source>
        <dbReference type="SAM" id="Phobius"/>
    </source>
</evidence>
<reference evidence="2 3" key="1">
    <citation type="journal article" date="2013" name="ISME J.">
        <title>Multifactorial diversity sustains microbial community stability.</title>
        <authorList>
            <person name="Erkus O."/>
            <person name="de Jager V.C."/>
            <person name="Spus M."/>
            <person name="van Alen-Boerrigter I.J."/>
            <person name="van Rijswijck I.M."/>
            <person name="Hazelwood L."/>
            <person name="Janssen P.W."/>
            <person name="van Hijum S.A."/>
            <person name="Kleerebezem M."/>
            <person name="Smid E.J."/>
        </authorList>
    </citation>
    <scope>NUCLEOTIDE SEQUENCE [LARGE SCALE GENOMIC DNA]</scope>
    <source>
        <strain evidence="2 3">TIFN6</strain>
    </source>
</reference>
<feature type="transmembrane region" description="Helical" evidence="1">
    <location>
        <begin position="103"/>
        <end position="124"/>
    </location>
</feature>
<dbReference type="EMBL" id="ATBB01000476">
    <property type="protein sequence ID" value="EQC55093.1"/>
    <property type="molecule type" value="Genomic_DNA"/>
</dbReference>
<keyword evidence="1" id="KW-1133">Transmembrane helix</keyword>
<feature type="transmembrane region" description="Helical" evidence="1">
    <location>
        <begin position="5"/>
        <end position="26"/>
    </location>
</feature>
<organism evidence="2 3">
    <name type="scientific">Lactococcus cremoris subsp. cremoris TIFN6</name>
    <dbReference type="NCBI Taxonomy" id="1234876"/>
    <lineage>
        <taxon>Bacteria</taxon>
        <taxon>Bacillati</taxon>
        <taxon>Bacillota</taxon>
        <taxon>Bacilli</taxon>
        <taxon>Lactobacillales</taxon>
        <taxon>Streptococcaceae</taxon>
        <taxon>Lactococcus</taxon>
        <taxon>Lactococcus cremoris subsp. cremoris</taxon>
    </lineage>
</organism>
<keyword evidence="1" id="KW-0472">Membrane</keyword>
<evidence type="ECO:0000313" key="2">
    <source>
        <dbReference type="EMBL" id="EQC55093.1"/>
    </source>
</evidence>
<evidence type="ECO:0000313" key="3">
    <source>
        <dbReference type="Proteomes" id="UP000015854"/>
    </source>
</evidence>
<feature type="transmembrane region" description="Helical" evidence="1">
    <location>
        <begin position="70"/>
        <end position="91"/>
    </location>
</feature>
<name>T0THK8_LACLC</name>
<dbReference type="AlphaFoldDB" id="T0THK8"/>
<proteinExistence type="predicted"/>
<dbReference type="Proteomes" id="UP000015854">
    <property type="component" value="Unassembled WGS sequence"/>
</dbReference>
<sequence>MNKFIWSIFIPILIFAGLLTLLGFLLETQHFYWLQTIELIYLFGSLLISFTSFRIWRLGIKIRRMKILKVLWLFLSFVFLLDLINTGVYIAQGRGLLWGMSNYNSALPAFLASLLLLVLCFNGLRNQMKTVNKRQN</sequence>
<protein>
    <submittedName>
        <fullName evidence="2">Uncharacterized protein</fullName>
    </submittedName>
</protein>
<feature type="transmembrane region" description="Helical" evidence="1">
    <location>
        <begin position="32"/>
        <end position="50"/>
    </location>
</feature>
<comment type="caution">
    <text evidence="2">The sequence shown here is derived from an EMBL/GenBank/DDBJ whole genome shotgun (WGS) entry which is preliminary data.</text>
</comment>
<accession>T0THK8</accession>
<dbReference type="PATRIC" id="fig|1234876.3.peg.1977"/>
<keyword evidence="1" id="KW-0812">Transmembrane</keyword>
<gene>
    <name evidence="2" type="ORF">LLT6_03415</name>
</gene>